<dbReference type="RefSeq" id="XP_024345303.1">
    <property type="nucleotide sequence ID" value="XM_024500284.1"/>
</dbReference>
<protein>
    <submittedName>
        <fullName evidence="1">Uncharacterized protein</fullName>
    </submittedName>
</protein>
<gene>
    <name evidence="1" type="ORF">EGR_11035</name>
</gene>
<evidence type="ECO:0000313" key="2">
    <source>
        <dbReference type="Proteomes" id="UP000019149"/>
    </source>
</evidence>
<evidence type="ECO:0000313" key="1">
    <source>
        <dbReference type="EMBL" id="EUB54107.1"/>
    </source>
</evidence>
<dbReference type="Proteomes" id="UP000019149">
    <property type="component" value="Unassembled WGS sequence"/>
</dbReference>
<keyword evidence="2" id="KW-1185">Reference proteome</keyword>
<dbReference type="CTD" id="36346750"/>
<dbReference type="GeneID" id="36346750"/>
<name>W6U6V8_ECHGR</name>
<dbReference type="KEGG" id="egl:EGR_11035"/>
<accession>W6U6V8</accession>
<reference evidence="1 2" key="1">
    <citation type="journal article" date="2013" name="Nat. Genet.">
        <title>The genome of the hydatid tapeworm Echinococcus granulosus.</title>
        <authorList>
            <person name="Zheng H."/>
            <person name="Zhang W."/>
            <person name="Zhang L."/>
            <person name="Zhang Z."/>
            <person name="Li J."/>
            <person name="Lu G."/>
            <person name="Zhu Y."/>
            <person name="Wang Y."/>
            <person name="Huang Y."/>
            <person name="Liu J."/>
            <person name="Kang H."/>
            <person name="Chen J."/>
            <person name="Wang L."/>
            <person name="Chen A."/>
            <person name="Yu S."/>
            <person name="Gao Z."/>
            <person name="Jin L."/>
            <person name="Gu W."/>
            <person name="Wang Z."/>
            <person name="Zhao L."/>
            <person name="Shi B."/>
            <person name="Wen H."/>
            <person name="Lin R."/>
            <person name="Jones M.K."/>
            <person name="Brejova B."/>
            <person name="Vinar T."/>
            <person name="Zhao G."/>
            <person name="McManus D.P."/>
            <person name="Chen Z."/>
            <person name="Zhou Y."/>
            <person name="Wang S."/>
        </authorList>
    </citation>
    <scope>NUCLEOTIDE SEQUENCE [LARGE SCALE GENOMIC DNA]</scope>
</reference>
<comment type="caution">
    <text evidence="1">The sequence shown here is derived from an EMBL/GenBank/DDBJ whole genome shotgun (WGS) entry which is preliminary data.</text>
</comment>
<proteinExistence type="predicted"/>
<sequence>MCVVVRGGATVWPVVGLDVSVFVKKSPTSLEFE</sequence>
<dbReference type="EMBL" id="APAU02000338">
    <property type="protein sequence ID" value="EUB54107.1"/>
    <property type="molecule type" value="Genomic_DNA"/>
</dbReference>
<dbReference type="AlphaFoldDB" id="W6U6V8"/>
<organism evidence="1 2">
    <name type="scientific">Echinococcus granulosus</name>
    <name type="common">Hydatid tapeworm</name>
    <dbReference type="NCBI Taxonomy" id="6210"/>
    <lineage>
        <taxon>Eukaryota</taxon>
        <taxon>Metazoa</taxon>
        <taxon>Spiralia</taxon>
        <taxon>Lophotrochozoa</taxon>
        <taxon>Platyhelminthes</taxon>
        <taxon>Cestoda</taxon>
        <taxon>Eucestoda</taxon>
        <taxon>Cyclophyllidea</taxon>
        <taxon>Taeniidae</taxon>
        <taxon>Echinococcus</taxon>
        <taxon>Echinococcus granulosus group</taxon>
    </lineage>
</organism>